<proteinExistence type="predicted"/>
<comment type="caution">
    <text evidence="1">The sequence shown here is derived from an EMBL/GenBank/DDBJ whole genome shotgun (WGS) entry which is preliminary data.</text>
</comment>
<reference evidence="1 2" key="1">
    <citation type="submission" date="2017-01" db="EMBL/GenBank/DDBJ databases">
        <title>Pseudomonas psychrotolerans genome sequencing and assembly.</title>
        <authorList>
            <person name="Vyas B."/>
            <person name="Mayilraj S."/>
        </authorList>
    </citation>
    <scope>NUCLEOTIDE SEQUENCE [LARGE SCALE GENOMIC DNA]</scope>
    <source>
        <strain evidence="1 2">SDS18</strain>
    </source>
</reference>
<organism evidence="1 2">
    <name type="scientific">Pseudomonas oryzihabitans</name>
    <dbReference type="NCBI Taxonomy" id="47885"/>
    <lineage>
        <taxon>Bacteria</taxon>
        <taxon>Pseudomonadati</taxon>
        <taxon>Pseudomonadota</taxon>
        <taxon>Gammaproteobacteria</taxon>
        <taxon>Pseudomonadales</taxon>
        <taxon>Pseudomonadaceae</taxon>
        <taxon>Pseudomonas</taxon>
    </lineage>
</organism>
<dbReference type="EMBL" id="MTLN01000008">
    <property type="protein sequence ID" value="ONN70657.1"/>
    <property type="molecule type" value="Genomic_DNA"/>
</dbReference>
<name>A0ABX3IQN8_9PSED</name>
<gene>
    <name evidence="1" type="ORF">BVL52_20705</name>
</gene>
<dbReference type="Proteomes" id="UP000189310">
    <property type="component" value="Unassembled WGS sequence"/>
</dbReference>
<sequence length="171" mass="18311">MAMLTQGTQIFALVPPSTGTGKNTVMEIEGVTAFNPGGNPADQIDTTTLKDQDRTFEKGLRTPGSASMTIQADATKASHVRLHELSQASGKNTVRWVVGFSDGPKDEKGNQTAVPTANTDGTDFVLPTTRTWFIFDGYVSDFPFDFATNSVVSTAATVQRTGGSTWQRKST</sequence>
<protein>
    <submittedName>
        <fullName evidence="1">Phage tail protein</fullName>
    </submittedName>
</protein>
<evidence type="ECO:0000313" key="1">
    <source>
        <dbReference type="EMBL" id="ONN70657.1"/>
    </source>
</evidence>
<evidence type="ECO:0000313" key="2">
    <source>
        <dbReference type="Proteomes" id="UP000189310"/>
    </source>
</evidence>
<dbReference type="RefSeq" id="WP_077172935.1">
    <property type="nucleotide sequence ID" value="NZ_MTLN01000008.1"/>
</dbReference>
<dbReference type="Pfam" id="PF16460">
    <property type="entry name" value="Phage_TTP_11"/>
    <property type="match status" value="1"/>
</dbReference>
<dbReference type="Gene3D" id="4.10.410.40">
    <property type="match status" value="1"/>
</dbReference>
<keyword evidence="2" id="KW-1185">Reference proteome</keyword>
<dbReference type="InterPro" id="IPR032495">
    <property type="entry name" value="Phage_TTP_11"/>
</dbReference>
<accession>A0ABX3IQN8</accession>